<dbReference type="SUPFAM" id="SSF56601">
    <property type="entry name" value="beta-lactamase/transpeptidase-like"/>
    <property type="match status" value="1"/>
</dbReference>
<dbReference type="Pfam" id="PF00144">
    <property type="entry name" value="Beta-lactamase"/>
    <property type="match status" value="1"/>
</dbReference>
<keyword evidence="5" id="KW-1185">Reference proteome</keyword>
<dbReference type="Gene3D" id="3.40.710.10">
    <property type="entry name" value="DD-peptidase/beta-lactamase superfamily"/>
    <property type="match status" value="1"/>
</dbReference>
<evidence type="ECO:0000256" key="2">
    <source>
        <dbReference type="ARBA" id="ARBA00022801"/>
    </source>
</evidence>
<dbReference type="PANTHER" id="PTHR43283:SF17">
    <property type="entry name" value="(LOVD), PUTATIVE (AFU_ORTHOLOGUE AFUA_5G00920)-RELATED"/>
    <property type="match status" value="1"/>
</dbReference>
<dbReference type="AlphaFoldDB" id="A0A6N4SLW4"/>
<feature type="domain" description="Beta-lactamase-related" evidence="3">
    <location>
        <begin position="6"/>
        <end position="304"/>
    </location>
</feature>
<sequence>MTSNFETTIQTAIETGVLAGASVMAATKSQGLVYSKSFGHRSLEKGIDSEPLQIDDIMTLASGTKLITSIAALQVVERGLLGVDDDLGEIIPELGALKVLREVDGEVVLEERKKKITLRQLLSHSSGLTYGFTSPLVQKYNISQGRPPFQPFKTVTESFSEPLVAQPGTTWEYSAGIEWAGYLVTCLTGQSLEQYTQHNIASPLGIQDLTYFPHKNPTIDPAKIVSMTRRDPSIPNGNGKVIPDTEPHLLSHAKEEMGGVGLYTSMASYIKILHSLLVNDEKLLKRETVDALLFEPQLSASSQKTLQGVFSHIQPGKESGAPPYVGTFAQFIDRQAGLCGVFGTQLLPNADEQVRKVIVGFEKAMYREFASE</sequence>
<dbReference type="InterPro" id="IPR001466">
    <property type="entry name" value="Beta-lactam-related"/>
</dbReference>
<comment type="caution">
    <text evidence="4">The sequence shown here is derived from an EMBL/GenBank/DDBJ whole genome shotgun (WGS) entry which is preliminary data.</text>
</comment>
<organism evidence="4 5">
    <name type="scientific">Talaromyces pinophilus</name>
    <name type="common">Penicillium pinophilum</name>
    <dbReference type="NCBI Taxonomy" id="128442"/>
    <lineage>
        <taxon>Eukaryota</taxon>
        <taxon>Fungi</taxon>
        <taxon>Dikarya</taxon>
        <taxon>Ascomycota</taxon>
        <taxon>Pezizomycotina</taxon>
        <taxon>Eurotiomycetes</taxon>
        <taxon>Eurotiomycetidae</taxon>
        <taxon>Eurotiales</taxon>
        <taxon>Trichocomaceae</taxon>
        <taxon>Talaromyces</taxon>
        <taxon>Talaromyces sect. Talaromyces</taxon>
    </lineage>
</organism>
<name>A0A6N4SLW4_TALPI</name>
<reference evidence="5" key="1">
    <citation type="journal article" date="2015" name="Genome Announc.">
        <title>Draft genome sequence of Talaromyces cellulolyticus strain Y-94, a source of lignocellulosic biomass-degrading enzymes.</title>
        <authorList>
            <person name="Fujii T."/>
            <person name="Koike H."/>
            <person name="Sawayama S."/>
            <person name="Yano S."/>
            <person name="Inoue H."/>
        </authorList>
    </citation>
    <scope>NUCLEOTIDE SEQUENCE [LARGE SCALE GENOMIC DNA]</scope>
    <source>
        <strain evidence="5">Y-94</strain>
    </source>
</reference>
<dbReference type="GO" id="GO:0016787">
    <property type="term" value="F:hydrolase activity"/>
    <property type="evidence" value="ECO:0007669"/>
    <property type="project" value="UniProtKB-KW"/>
</dbReference>
<evidence type="ECO:0000256" key="1">
    <source>
        <dbReference type="ARBA" id="ARBA00009009"/>
    </source>
</evidence>
<evidence type="ECO:0000313" key="4">
    <source>
        <dbReference type="EMBL" id="GAM40712.1"/>
    </source>
</evidence>
<gene>
    <name evidence="4" type="ORF">TCE0_039r13269</name>
</gene>
<protein>
    <submittedName>
        <fullName evidence="4">Transesterase</fullName>
    </submittedName>
</protein>
<dbReference type="InterPro" id="IPR012338">
    <property type="entry name" value="Beta-lactam/transpept-like"/>
</dbReference>
<keyword evidence="2" id="KW-0378">Hydrolase</keyword>
<evidence type="ECO:0000313" key="5">
    <source>
        <dbReference type="Proteomes" id="UP000053095"/>
    </source>
</evidence>
<dbReference type="InterPro" id="IPR050789">
    <property type="entry name" value="Diverse_Enzym_Activities"/>
</dbReference>
<dbReference type="PANTHER" id="PTHR43283">
    <property type="entry name" value="BETA-LACTAMASE-RELATED"/>
    <property type="match status" value="1"/>
</dbReference>
<accession>A0A6N4SLW4</accession>
<evidence type="ECO:0000259" key="3">
    <source>
        <dbReference type="Pfam" id="PF00144"/>
    </source>
</evidence>
<dbReference type="EMBL" id="DF933835">
    <property type="protein sequence ID" value="GAM40712.1"/>
    <property type="molecule type" value="Genomic_DNA"/>
</dbReference>
<dbReference type="Proteomes" id="UP000053095">
    <property type="component" value="Unassembled WGS sequence"/>
</dbReference>
<proteinExistence type="inferred from homology"/>
<comment type="similarity">
    <text evidence="1">Belongs to the class-A beta-lactamase family.</text>
</comment>